<keyword evidence="3" id="KW-1185">Reference proteome</keyword>
<protein>
    <submittedName>
        <fullName evidence="2">Uncharacterized protein</fullName>
    </submittedName>
</protein>
<proteinExistence type="predicted"/>
<evidence type="ECO:0000256" key="1">
    <source>
        <dbReference type="SAM" id="Phobius"/>
    </source>
</evidence>
<comment type="caution">
    <text evidence="2">The sequence shown here is derived from an EMBL/GenBank/DDBJ whole genome shotgun (WGS) entry which is preliminary data.</text>
</comment>
<feature type="transmembrane region" description="Helical" evidence="1">
    <location>
        <begin position="51"/>
        <end position="75"/>
    </location>
</feature>
<dbReference type="OrthoDB" id="206700at2759"/>
<evidence type="ECO:0000313" key="2">
    <source>
        <dbReference type="EMBL" id="VEL06699.1"/>
    </source>
</evidence>
<name>A0A3S5CGK8_9PLAT</name>
<keyword evidence="1" id="KW-1133">Transmembrane helix</keyword>
<dbReference type="Proteomes" id="UP000784294">
    <property type="component" value="Unassembled WGS sequence"/>
</dbReference>
<dbReference type="AlphaFoldDB" id="A0A3S5CGK8"/>
<organism evidence="2 3">
    <name type="scientific">Protopolystoma xenopodis</name>
    <dbReference type="NCBI Taxonomy" id="117903"/>
    <lineage>
        <taxon>Eukaryota</taxon>
        <taxon>Metazoa</taxon>
        <taxon>Spiralia</taxon>
        <taxon>Lophotrochozoa</taxon>
        <taxon>Platyhelminthes</taxon>
        <taxon>Monogenea</taxon>
        <taxon>Polyopisthocotylea</taxon>
        <taxon>Polystomatidea</taxon>
        <taxon>Polystomatidae</taxon>
        <taxon>Protopolystoma</taxon>
    </lineage>
</organism>
<reference evidence="2" key="1">
    <citation type="submission" date="2018-11" db="EMBL/GenBank/DDBJ databases">
        <authorList>
            <consortium name="Pathogen Informatics"/>
        </authorList>
    </citation>
    <scope>NUCLEOTIDE SEQUENCE</scope>
</reference>
<accession>A0A3S5CGK8</accession>
<gene>
    <name evidence="2" type="ORF">PXEA_LOCUS139</name>
</gene>
<keyword evidence="1" id="KW-0812">Transmembrane</keyword>
<dbReference type="EMBL" id="CAAALY010000262">
    <property type="protein sequence ID" value="VEL06699.1"/>
    <property type="molecule type" value="Genomic_DNA"/>
</dbReference>
<keyword evidence="1" id="KW-0472">Membrane</keyword>
<feature type="transmembrane region" description="Helical" evidence="1">
    <location>
        <begin position="12"/>
        <end position="31"/>
    </location>
</feature>
<sequence>MTFVKICILKDCILWLISLIDRFVGLFDLFHKINWDWAIKLYLEPLYDMKVIYVAITLLGTCFVLILIISILQYLEVRKDRTEKMQEAQRFHFDAM</sequence>
<evidence type="ECO:0000313" key="3">
    <source>
        <dbReference type="Proteomes" id="UP000784294"/>
    </source>
</evidence>